<dbReference type="InterPro" id="IPR013785">
    <property type="entry name" value="Aldolase_TIM"/>
</dbReference>
<dbReference type="InterPro" id="IPR006062">
    <property type="entry name" value="His_biosynth"/>
</dbReference>
<evidence type="ECO:0000256" key="7">
    <source>
        <dbReference type="ARBA" id="ARBA00023102"/>
    </source>
</evidence>
<dbReference type="FunFam" id="3.20.20.70:FF:000009">
    <property type="entry name" value="1-(5-phosphoribosyl)-5-[(5-phosphoribosylamino)methylideneamino] imidazole-4-carboxamide isomerase"/>
    <property type="match status" value="1"/>
</dbReference>
<comment type="pathway">
    <text evidence="3 9 11">Amino-acid biosynthesis; L-histidine biosynthesis; L-histidine from 5-phospho-alpha-D-ribose 1-diphosphate: step 4/9.</text>
</comment>
<evidence type="ECO:0000313" key="12">
    <source>
        <dbReference type="EMBL" id="VEN73849.1"/>
    </source>
</evidence>
<dbReference type="InterPro" id="IPR023016">
    <property type="entry name" value="HisA/PriA"/>
</dbReference>
<keyword evidence="7 9" id="KW-0368">Histidine biosynthesis</keyword>
<dbReference type="EMBL" id="CAACVI010000012">
    <property type="protein sequence ID" value="VEN73849.1"/>
    <property type="molecule type" value="Genomic_DNA"/>
</dbReference>
<dbReference type="InterPro" id="IPR006063">
    <property type="entry name" value="HisA_bact_arch"/>
</dbReference>
<dbReference type="NCBIfam" id="TIGR00007">
    <property type="entry name" value="1-(5-phosphoribosyl)-5-[(5-phosphoribosylamino)methylideneamino]imidazole-4-carboxamide isomerase"/>
    <property type="match status" value="1"/>
</dbReference>
<keyword evidence="5 9" id="KW-0963">Cytoplasm</keyword>
<dbReference type="PANTHER" id="PTHR43090">
    <property type="entry name" value="1-(5-PHOSPHORIBOSYL)-5-[(5-PHOSPHORIBOSYLAMINO)METHYLIDENEAMINO] IMIDAZOLE-4-CARBOXAMIDE ISOMERASE"/>
    <property type="match status" value="1"/>
</dbReference>
<evidence type="ECO:0000256" key="5">
    <source>
        <dbReference type="ARBA" id="ARBA00022490"/>
    </source>
</evidence>
<keyword evidence="8 9" id="KW-0413">Isomerase</keyword>
<comment type="subcellular location">
    <subcellularLocation>
        <location evidence="2 9 11">Cytoplasm</location>
    </subcellularLocation>
</comment>
<evidence type="ECO:0000256" key="2">
    <source>
        <dbReference type="ARBA" id="ARBA00004496"/>
    </source>
</evidence>
<evidence type="ECO:0000256" key="4">
    <source>
        <dbReference type="ARBA" id="ARBA00009667"/>
    </source>
</evidence>
<keyword evidence="6 9" id="KW-0028">Amino-acid biosynthesis</keyword>
<dbReference type="HAMAP" id="MF_01014">
    <property type="entry name" value="HisA"/>
    <property type="match status" value="1"/>
</dbReference>
<dbReference type="GO" id="GO:0003949">
    <property type="term" value="F:1-(5-phosphoribosyl)-5-[(5-phosphoribosylamino)methylideneamino]imidazole-4-carboxamide isomerase activity"/>
    <property type="evidence" value="ECO:0007669"/>
    <property type="project" value="UniProtKB-UniRule"/>
</dbReference>
<dbReference type="GO" id="GO:0000105">
    <property type="term" value="P:L-histidine biosynthetic process"/>
    <property type="evidence" value="ECO:0007669"/>
    <property type="project" value="UniProtKB-UniRule"/>
</dbReference>
<feature type="active site" description="Proton acceptor" evidence="9">
    <location>
        <position position="8"/>
    </location>
</feature>
<dbReference type="EC" id="5.3.1.16" evidence="9 11"/>
<dbReference type="InterPro" id="IPR044524">
    <property type="entry name" value="Isoase_HisA-like"/>
</dbReference>
<dbReference type="GO" id="GO:0005737">
    <property type="term" value="C:cytoplasm"/>
    <property type="evidence" value="ECO:0007669"/>
    <property type="project" value="UniProtKB-SubCell"/>
</dbReference>
<sequence>MRIIPAIDIKDNRCVRLLQGRFEDETVFSDDPAAMAQRWAGQGARLIHVVDLDGAVGKKPKNLSSIKKILETVDVPIQVGGGIRDMETIAMYLDLGVRRLILGTVAIKDPELAAGACARFPGAMAAGIDARNGLAAIDGWTKTTDVRAIDLARRLEDAGFSAIIFTDIDKDGMEKGPNIEETRKLAEAVSIPVTASGGVSGIKDILNLLPLEKSGVDGIITGKALYTGALSLKEAMAAADGRGERERSSH</sequence>
<evidence type="ECO:0000256" key="1">
    <source>
        <dbReference type="ARBA" id="ARBA00000901"/>
    </source>
</evidence>
<name>A0A484HKR1_9BACT</name>
<evidence type="ECO:0000256" key="11">
    <source>
        <dbReference type="RuleBase" id="RU003658"/>
    </source>
</evidence>
<accession>A0A484HKR1</accession>
<dbReference type="Pfam" id="PF00977">
    <property type="entry name" value="His_biosynth"/>
    <property type="match status" value="1"/>
</dbReference>
<dbReference type="InterPro" id="IPR011060">
    <property type="entry name" value="RibuloseP-bd_barrel"/>
</dbReference>
<reference evidence="12" key="1">
    <citation type="submission" date="2019-01" db="EMBL/GenBank/DDBJ databases">
        <authorList>
            <consortium name="Genoscope - CEA"/>
            <person name="William W."/>
        </authorList>
    </citation>
    <scope>NUCLEOTIDE SEQUENCE</scope>
    <source>
        <strain evidence="12">CR-1</strain>
    </source>
</reference>
<dbReference type="GO" id="GO:0000162">
    <property type="term" value="P:L-tryptophan biosynthetic process"/>
    <property type="evidence" value="ECO:0007669"/>
    <property type="project" value="TreeGrafter"/>
</dbReference>
<gene>
    <name evidence="9 12" type="primary">hisA</name>
    <name evidence="12" type="ORF">EPICR_20319</name>
</gene>
<dbReference type="CDD" id="cd04732">
    <property type="entry name" value="HisA"/>
    <property type="match status" value="1"/>
</dbReference>
<dbReference type="NCBIfam" id="NF010112">
    <property type="entry name" value="PRK13585.1"/>
    <property type="match status" value="1"/>
</dbReference>
<proteinExistence type="inferred from homology"/>
<evidence type="ECO:0000256" key="10">
    <source>
        <dbReference type="RuleBase" id="RU003657"/>
    </source>
</evidence>
<dbReference type="SUPFAM" id="SSF51366">
    <property type="entry name" value="Ribulose-phoshate binding barrel"/>
    <property type="match status" value="1"/>
</dbReference>
<evidence type="ECO:0000256" key="9">
    <source>
        <dbReference type="HAMAP-Rule" id="MF_01014"/>
    </source>
</evidence>
<dbReference type="UniPathway" id="UPA00031">
    <property type="reaction ID" value="UER00009"/>
</dbReference>
<dbReference type="AlphaFoldDB" id="A0A484HKR1"/>
<organism evidence="12">
    <name type="scientific">uncultured Desulfobacteraceae bacterium</name>
    <dbReference type="NCBI Taxonomy" id="218296"/>
    <lineage>
        <taxon>Bacteria</taxon>
        <taxon>Pseudomonadati</taxon>
        <taxon>Thermodesulfobacteriota</taxon>
        <taxon>Desulfobacteria</taxon>
        <taxon>Desulfobacterales</taxon>
        <taxon>Desulfobacteraceae</taxon>
        <taxon>environmental samples</taxon>
    </lineage>
</organism>
<protein>
    <recommendedName>
        <fullName evidence="9 11">1-(5-phosphoribosyl)-5-[(5-phosphoribosylamino)methylideneamino] imidazole-4-carboxamide isomerase</fullName>
        <ecNumber evidence="9 11">5.3.1.16</ecNumber>
    </recommendedName>
    <alternativeName>
        <fullName evidence="9">Phosphoribosylformimino-5-aminoimidazole carboxamide ribotide isomerase</fullName>
    </alternativeName>
</protein>
<dbReference type="PANTHER" id="PTHR43090:SF2">
    <property type="entry name" value="1-(5-PHOSPHORIBOSYL)-5-[(5-PHOSPHORIBOSYLAMINO)METHYLIDENEAMINO] IMIDAZOLE-4-CARBOXAMIDE ISOMERASE"/>
    <property type="match status" value="1"/>
</dbReference>
<dbReference type="Gene3D" id="3.20.20.70">
    <property type="entry name" value="Aldolase class I"/>
    <property type="match status" value="1"/>
</dbReference>
<feature type="active site" description="Proton donor" evidence="9">
    <location>
        <position position="129"/>
    </location>
</feature>
<evidence type="ECO:0000256" key="6">
    <source>
        <dbReference type="ARBA" id="ARBA00022605"/>
    </source>
</evidence>
<evidence type="ECO:0000256" key="3">
    <source>
        <dbReference type="ARBA" id="ARBA00005133"/>
    </source>
</evidence>
<comment type="similarity">
    <text evidence="4 9 10">Belongs to the HisA/HisF family.</text>
</comment>
<comment type="catalytic activity">
    <reaction evidence="1 9 11">
        <text>1-(5-phospho-beta-D-ribosyl)-5-[(5-phospho-beta-D-ribosylamino)methylideneamino]imidazole-4-carboxamide = 5-[(5-phospho-1-deoxy-D-ribulos-1-ylimino)methylamino]-1-(5-phospho-beta-D-ribosyl)imidazole-4-carboxamide</text>
        <dbReference type="Rhea" id="RHEA:15469"/>
        <dbReference type="ChEBI" id="CHEBI:58435"/>
        <dbReference type="ChEBI" id="CHEBI:58525"/>
        <dbReference type="EC" id="5.3.1.16"/>
    </reaction>
</comment>
<evidence type="ECO:0000256" key="8">
    <source>
        <dbReference type="ARBA" id="ARBA00023235"/>
    </source>
</evidence>